<keyword evidence="2" id="KW-1185">Reference proteome</keyword>
<comment type="caution">
    <text evidence="1">The sequence shown here is derived from an EMBL/GenBank/DDBJ whole genome shotgun (WGS) entry which is preliminary data.</text>
</comment>
<accession>A0ABT4WBE4</accession>
<reference evidence="1 2" key="1">
    <citation type="journal article" date="2023" name="Chemosphere">
        <title>Whole genome analysis of Flavobacterium aziz-sancarii sp. nov., isolated from Ardley Island (Antarctica), revealed a rich resistome and bioremediation potential.</title>
        <authorList>
            <person name="Otur C."/>
            <person name="Okay S."/>
            <person name="Kurt-Kizildogan A."/>
        </authorList>
    </citation>
    <scope>NUCLEOTIDE SEQUENCE [LARGE SCALE GENOMIC DNA]</scope>
    <source>
        <strain evidence="1 2">AC</strain>
    </source>
</reference>
<dbReference type="RefSeq" id="WP_271335647.1">
    <property type="nucleotide sequence ID" value="NZ_JAMZNK010000011.1"/>
</dbReference>
<name>A0ABT4WBE4_9FLAO</name>
<evidence type="ECO:0000313" key="1">
    <source>
        <dbReference type="EMBL" id="MDA6069838.1"/>
    </source>
</evidence>
<sequence>MFDDLNFEILNNPEYKEDSVREDIVMPILKKLGYSSSGKNKIRRAIPLTHPFVNIGSTQRKINIIPDYILETENGVKWILDAKGPNEDIIKSANVEQAYSYAINPEVRCDVYALCNGRQLTAFNIREIQPILQIDIENIDENWREIATILSPLHLEKFYLKDFHPDLGVHLLKSGLDYNVRIHIVHAFVHNITKVNDELYTVYSVVYFGNDYGLLSILNQRNFLNF</sequence>
<dbReference type="EMBL" id="JAMZNK010000011">
    <property type="protein sequence ID" value="MDA6069838.1"/>
    <property type="molecule type" value="Genomic_DNA"/>
</dbReference>
<proteinExistence type="predicted"/>
<protein>
    <submittedName>
        <fullName evidence="1">Type I restriction enzyme HsdR N-terminal domain-containing protein</fullName>
    </submittedName>
</protein>
<dbReference type="Gene3D" id="3.90.1570.30">
    <property type="match status" value="1"/>
</dbReference>
<organism evidence="1 2">
    <name type="scientific">Flavobacterium azizsancarii</name>
    <dbReference type="NCBI Taxonomy" id="2961580"/>
    <lineage>
        <taxon>Bacteria</taxon>
        <taxon>Pseudomonadati</taxon>
        <taxon>Bacteroidota</taxon>
        <taxon>Flavobacteriia</taxon>
        <taxon>Flavobacteriales</taxon>
        <taxon>Flavobacteriaceae</taxon>
        <taxon>Flavobacterium</taxon>
    </lineage>
</organism>
<gene>
    <name evidence="1" type="ORF">NJT12_09425</name>
</gene>
<evidence type="ECO:0000313" key="2">
    <source>
        <dbReference type="Proteomes" id="UP001212170"/>
    </source>
</evidence>
<dbReference type="Proteomes" id="UP001212170">
    <property type="component" value="Unassembled WGS sequence"/>
</dbReference>